<dbReference type="SMART" id="SM00184">
    <property type="entry name" value="RING"/>
    <property type="match status" value="1"/>
</dbReference>
<dbReference type="GO" id="GO:0005654">
    <property type="term" value="C:nucleoplasm"/>
    <property type="evidence" value="ECO:0007669"/>
    <property type="project" value="TreeGrafter"/>
</dbReference>
<sequence>MDDLALLDLLECPVCFEKLDATAKVLPCQHTFCKPCLQRILKSQKELRCPECRTLVLGSIEQLPSNLLLIRLLDGVRCGQNVGRFGSIQRSGVLSSPASIRRVPRGLQLHQHRLATNPRIHTEGVPRARALFSHRGHSPGELRFNKGDTIALLRQLDDNWYLGEVRGSSGVFPASSVQVLQQLPLPRPLYGREPEGKDSLSFHKVPQLPPRPCTAPGVAEGPLAQHVSCCLLQPSTAAQQLLQATKSPWCPQAKGGSLRTASPKARERSAAFPKVPEPRRKSLRQFSLTTALNTLNRMVHAPAERPALHISPPVLISSSNPSVATPGGDRAEIPCGTPLQVSTSYYPSPGALGPAAAIVTLPHLQHQGPAYLYVRNWNWGWGGISCSLGRSRLLPGGRRRQTRAQLGSRCRSLDGARQLWPFSSSRKSSLSDSKMPSLYTSWTLSTSSLSSQGSAEGGPRQSRALRPLLLPLPVPVPVSPGRAGAAPAPLRRGRGSARRNGSLQRPGQAGTPVQISGSLRRPSAAGRPQHLQLYPPGSSPAHSIPPGAGTDETTRPNLSCEASPALLLRAGESRAPSVCSSVILDPKEPPGKGEAAPKPPASAPPSILVKPESSRNSAEKQVKTVRFQTHSPPPPKRH</sequence>
<evidence type="ECO:0000256" key="4">
    <source>
        <dbReference type="ARBA" id="ARBA00022771"/>
    </source>
</evidence>
<dbReference type="GO" id="GO:0016567">
    <property type="term" value="P:protein ubiquitination"/>
    <property type="evidence" value="ECO:0007669"/>
    <property type="project" value="TreeGrafter"/>
</dbReference>
<evidence type="ECO:0000256" key="5">
    <source>
        <dbReference type="ARBA" id="ARBA00022833"/>
    </source>
</evidence>
<keyword evidence="3" id="KW-0479">Metal-binding</keyword>
<protein>
    <submittedName>
        <fullName evidence="12">SH3R2 ligase</fullName>
    </submittedName>
</protein>
<dbReference type="PROSITE" id="PS50002">
    <property type="entry name" value="SH3"/>
    <property type="match status" value="1"/>
</dbReference>
<reference evidence="12 13" key="1">
    <citation type="submission" date="2019-09" db="EMBL/GenBank/DDBJ databases">
        <title>Bird 10,000 Genomes (B10K) Project - Family phase.</title>
        <authorList>
            <person name="Zhang G."/>
        </authorList>
    </citation>
    <scope>NUCLEOTIDE SEQUENCE [LARGE SCALE GENOMIC DNA]</scope>
    <source>
        <strain evidence="12">B10K-DU-001-15</strain>
        <tissue evidence="12">Muscle</tissue>
    </source>
</reference>
<feature type="region of interest" description="Disordered" evidence="9">
    <location>
        <begin position="252"/>
        <end position="280"/>
    </location>
</feature>
<dbReference type="GO" id="GO:0008157">
    <property type="term" value="F:protein phosphatase 1 binding"/>
    <property type="evidence" value="ECO:0007669"/>
    <property type="project" value="TreeGrafter"/>
</dbReference>
<accession>A0A7L2BMJ6</accession>
<dbReference type="PANTHER" id="PTHR14167">
    <property type="entry name" value="SH3 DOMAIN-CONTAINING"/>
    <property type="match status" value="1"/>
</dbReference>
<dbReference type="Gene3D" id="2.30.30.40">
    <property type="entry name" value="SH3 Domains"/>
    <property type="match status" value="1"/>
</dbReference>
<dbReference type="GO" id="GO:0008270">
    <property type="term" value="F:zinc ion binding"/>
    <property type="evidence" value="ECO:0007669"/>
    <property type="project" value="UniProtKB-KW"/>
</dbReference>
<dbReference type="PANTHER" id="PTHR14167:SF60">
    <property type="entry name" value="E3 UBIQUITIN-PROTEIN LIGASE SH3RF2"/>
    <property type="match status" value="1"/>
</dbReference>
<dbReference type="GO" id="GO:0043066">
    <property type="term" value="P:negative regulation of apoptotic process"/>
    <property type="evidence" value="ECO:0007669"/>
    <property type="project" value="TreeGrafter"/>
</dbReference>
<dbReference type="AlphaFoldDB" id="A0A7L2BMJ6"/>
<dbReference type="SUPFAM" id="SSF57850">
    <property type="entry name" value="RING/U-box"/>
    <property type="match status" value="1"/>
</dbReference>
<dbReference type="SUPFAM" id="SSF50044">
    <property type="entry name" value="SH3-domain"/>
    <property type="match status" value="1"/>
</dbReference>
<dbReference type="GO" id="GO:0046330">
    <property type="term" value="P:positive regulation of JNK cascade"/>
    <property type="evidence" value="ECO:0007669"/>
    <property type="project" value="TreeGrafter"/>
</dbReference>
<dbReference type="GO" id="GO:0032436">
    <property type="term" value="P:positive regulation of proteasomal ubiquitin-dependent protein catabolic process"/>
    <property type="evidence" value="ECO:0007669"/>
    <property type="project" value="TreeGrafter"/>
</dbReference>
<evidence type="ECO:0000256" key="2">
    <source>
        <dbReference type="ARBA" id="ARBA00022443"/>
    </source>
</evidence>
<feature type="non-terminal residue" evidence="12">
    <location>
        <position position="1"/>
    </location>
</feature>
<dbReference type="InterPro" id="IPR001841">
    <property type="entry name" value="Znf_RING"/>
</dbReference>
<keyword evidence="4 7" id="KW-0863">Zinc-finger</keyword>
<dbReference type="InterPro" id="IPR013083">
    <property type="entry name" value="Znf_RING/FYVE/PHD"/>
</dbReference>
<name>A0A7L2BMJ6_9PASS</name>
<dbReference type="InterPro" id="IPR036028">
    <property type="entry name" value="SH3-like_dom_sf"/>
</dbReference>
<dbReference type="PRINTS" id="PR00499">
    <property type="entry name" value="P67PHOX"/>
</dbReference>
<dbReference type="Pfam" id="PF07653">
    <property type="entry name" value="SH3_2"/>
    <property type="match status" value="1"/>
</dbReference>
<dbReference type="Proteomes" id="UP000571582">
    <property type="component" value="Unassembled WGS sequence"/>
</dbReference>
<dbReference type="Pfam" id="PF13923">
    <property type="entry name" value="zf-C3HC4_2"/>
    <property type="match status" value="1"/>
</dbReference>
<feature type="domain" description="RING-type" evidence="11">
    <location>
        <begin position="12"/>
        <end position="53"/>
    </location>
</feature>
<keyword evidence="13" id="KW-1185">Reference proteome</keyword>
<dbReference type="FunFam" id="3.30.40.10:FF:000077">
    <property type="entry name" value="E3 ubiquitin-protein ligase SH3RF1 isoform X1"/>
    <property type="match status" value="1"/>
</dbReference>
<proteinExistence type="inferred from homology"/>
<dbReference type="SMART" id="SM00326">
    <property type="entry name" value="SH3"/>
    <property type="match status" value="1"/>
</dbReference>
<evidence type="ECO:0000256" key="3">
    <source>
        <dbReference type="ARBA" id="ARBA00022723"/>
    </source>
</evidence>
<evidence type="ECO:0000256" key="6">
    <source>
        <dbReference type="ARBA" id="ARBA00022843"/>
    </source>
</evidence>
<keyword evidence="6" id="KW-0832">Ubl conjugation</keyword>
<dbReference type="InterPro" id="IPR050384">
    <property type="entry name" value="Endophilin_SH3RF"/>
</dbReference>
<dbReference type="EMBL" id="VWYE01007889">
    <property type="protein sequence ID" value="NXQ26961.1"/>
    <property type="molecule type" value="Genomic_DNA"/>
</dbReference>
<keyword evidence="2 8" id="KW-0728">SH3 domain</keyword>
<evidence type="ECO:0000313" key="12">
    <source>
        <dbReference type="EMBL" id="NXQ26961.1"/>
    </source>
</evidence>
<dbReference type="PROSITE" id="PS50089">
    <property type="entry name" value="ZF_RING_2"/>
    <property type="match status" value="1"/>
</dbReference>
<comment type="similarity">
    <text evidence="1">Belongs to the SH3RF family.</text>
</comment>
<dbReference type="Gene3D" id="3.30.40.10">
    <property type="entry name" value="Zinc/RING finger domain, C3HC4 (zinc finger)"/>
    <property type="match status" value="1"/>
</dbReference>
<feature type="region of interest" description="Disordered" evidence="9">
    <location>
        <begin position="572"/>
        <end position="638"/>
    </location>
</feature>
<evidence type="ECO:0000256" key="8">
    <source>
        <dbReference type="PROSITE-ProRule" id="PRU00192"/>
    </source>
</evidence>
<organism evidence="12 13">
    <name type="scientific">Alaudala cheleensis</name>
    <name type="common">Asian short-toed lark</name>
    <dbReference type="NCBI Taxonomy" id="670337"/>
    <lineage>
        <taxon>Eukaryota</taxon>
        <taxon>Metazoa</taxon>
        <taxon>Chordata</taxon>
        <taxon>Craniata</taxon>
        <taxon>Vertebrata</taxon>
        <taxon>Euteleostomi</taxon>
        <taxon>Archelosauria</taxon>
        <taxon>Archosauria</taxon>
        <taxon>Dinosauria</taxon>
        <taxon>Saurischia</taxon>
        <taxon>Theropoda</taxon>
        <taxon>Coelurosauria</taxon>
        <taxon>Aves</taxon>
        <taxon>Neognathae</taxon>
        <taxon>Neoaves</taxon>
        <taxon>Telluraves</taxon>
        <taxon>Australaves</taxon>
        <taxon>Passeriformes</taxon>
        <taxon>Sylvioidea</taxon>
        <taxon>Alaudidae</taxon>
        <taxon>Alaudala</taxon>
    </lineage>
</organism>
<feature type="non-terminal residue" evidence="12">
    <location>
        <position position="638"/>
    </location>
</feature>
<evidence type="ECO:0000256" key="7">
    <source>
        <dbReference type="PROSITE-ProRule" id="PRU00175"/>
    </source>
</evidence>
<dbReference type="GO" id="GO:0016874">
    <property type="term" value="F:ligase activity"/>
    <property type="evidence" value="ECO:0007669"/>
    <property type="project" value="UniProtKB-KW"/>
</dbReference>
<feature type="region of interest" description="Disordered" evidence="9">
    <location>
        <begin position="474"/>
        <end position="558"/>
    </location>
</feature>
<dbReference type="InterPro" id="IPR001452">
    <property type="entry name" value="SH3_domain"/>
</dbReference>
<feature type="compositionally biased region" description="Low complexity" evidence="9">
    <location>
        <begin position="479"/>
        <end position="490"/>
    </location>
</feature>
<evidence type="ECO:0000256" key="1">
    <source>
        <dbReference type="ARBA" id="ARBA00008649"/>
    </source>
</evidence>
<evidence type="ECO:0000313" key="13">
    <source>
        <dbReference type="Proteomes" id="UP000571582"/>
    </source>
</evidence>
<gene>
    <name evidence="12" type="primary">Sh3rf2</name>
    <name evidence="12" type="ORF">ALACHE_R00567</name>
</gene>
<keyword evidence="12" id="KW-0436">Ligase</keyword>
<evidence type="ECO:0000256" key="9">
    <source>
        <dbReference type="SAM" id="MobiDB-lite"/>
    </source>
</evidence>
<evidence type="ECO:0000259" key="11">
    <source>
        <dbReference type="PROSITE" id="PS50089"/>
    </source>
</evidence>
<dbReference type="InterPro" id="IPR017907">
    <property type="entry name" value="Znf_RING_CS"/>
</dbReference>
<dbReference type="GO" id="GO:0061630">
    <property type="term" value="F:ubiquitin protein ligase activity"/>
    <property type="evidence" value="ECO:0007669"/>
    <property type="project" value="TreeGrafter"/>
</dbReference>
<evidence type="ECO:0000259" key="10">
    <source>
        <dbReference type="PROSITE" id="PS50002"/>
    </source>
</evidence>
<dbReference type="PROSITE" id="PS00518">
    <property type="entry name" value="ZF_RING_1"/>
    <property type="match status" value="1"/>
</dbReference>
<keyword evidence="5" id="KW-0862">Zinc</keyword>
<comment type="caution">
    <text evidence="12">The sequence shown here is derived from an EMBL/GenBank/DDBJ whole genome shotgun (WGS) entry which is preliminary data.</text>
</comment>
<feature type="domain" description="SH3" evidence="10">
    <location>
        <begin position="123"/>
        <end position="182"/>
    </location>
</feature>